<dbReference type="GO" id="GO:0000287">
    <property type="term" value="F:magnesium ion binding"/>
    <property type="evidence" value="ECO:0007669"/>
    <property type="project" value="TreeGrafter"/>
</dbReference>
<feature type="domain" description="Tryptophan synthase beta chain-like PALP" evidence="9">
    <location>
        <begin position="33"/>
        <end position="302"/>
    </location>
</feature>
<dbReference type="GO" id="GO:0018114">
    <property type="term" value="F:threonine racemase activity"/>
    <property type="evidence" value="ECO:0007669"/>
    <property type="project" value="TreeGrafter"/>
</dbReference>
<evidence type="ECO:0000256" key="6">
    <source>
        <dbReference type="ARBA" id="ARBA00023239"/>
    </source>
</evidence>
<evidence type="ECO:0000256" key="3">
    <source>
        <dbReference type="ARBA" id="ARBA00010869"/>
    </source>
</evidence>
<dbReference type="Pfam" id="PF00291">
    <property type="entry name" value="PALP"/>
    <property type="match status" value="1"/>
</dbReference>
<keyword evidence="5" id="KW-0663">Pyridoxal phosphate</keyword>
<comment type="caution">
    <text evidence="10">The sequence shown here is derived from an EMBL/GenBank/DDBJ whole genome shotgun (WGS) entry which is preliminary data.</text>
</comment>
<dbReference type="RefSeq" id="WP_125308080.1">
    <property type="nucleotide sequence ID" value="NZ_RSEC01000036.1"/>
</dbReference>
<dbReference type="Proteomes" id="UP000267081">
    <property type="component" value="Unassembled WGS sequence"/>
</dbReference>
<dbReference type="GO" id="GO:0070179">
    <property type="term" value="P:D-serine biosynthetic process"/>
    <property type="evidence" value="ECO:0007669"/>
    <property type="project" value="TreeGrafter"/>
</dbReference>
<organism evidence="10 11">
    <name type="scientific">Amycolatopsis eburnea</name>
    <dbReference type="NCBI Taxonomy" id="2267691"/>
    <lineage>
        <taxon>Bacteria</taxon>
        <taxon>Bacillati</taxon>
        <taxon>Actinomycetota</taxon>
        <taxon>Actinomycetes</taxon>
        <taxon>Pseudonocardiales</taxon>
        <taxon>Pseudonocardiaceae</taxon>
        <taxon>Amycolatopsis</taxon>
    </lineage>
</organism>
<dbReference type="OrthoDB" id="4408011at2"/>
<evidence type="ECO:0000256" key="8">
    <source>
        <dbReference type="ARBA" id="ARBA00031427"/>
    </source>
</evidence>
<evidence type="ECO:0000259" key="9">
    <source>
        <dbReference type="Pfam" id="PF00291"/>
    </source>
</evidence>
<evidence type="ECO:0000256" key="2">
    <source>
        <dbReference type="ARBA" id="ARBA00001933"/>
    </source>
</evidence>
<dbReference type="GO" id="GO:0003941">
    <property type="term" value="F:L-serine ammonia-lyase activity"/>
    <property type="evidence" value="ECO:0007669"/>
    <property type="project" value="TreeGrafter"/>
</dbReference>
<comment type="catalytic activity">
    <reaction evidence="1">
        <text>L-threonine = 2-oxobutanoate + NH4(+)</text>
        <dbReference type="Rhea" id="RHEA:22108"/>
        <dbReference type="ChEBI" id="CHEBI:16763"/>
        <dbReference type="ChEBI" id="CHEBI:28938"/>
        <dbReference type="ChEBI" id="CHEBI:57926"/>
        <dbReference type="EC" id="4.3.1.19"/>
    </reaction>
</comment>
<proteinExistence type="inferred from homology"/>
<dbReference type="PANTHER" id="PTHR43050">
    <property type="entry name" value="SERINE / THREONINE RACEMASE FAMILY MEMBER"/>
    <property type="match status" value="1"/>
</dbReference>
<evidence type="ECO:0000256" key="4">
    <source>
        <dbReference type="ARBA" id="ARBA00012096"/>
    </source>
</evidence>
<reference evidence="10 11" key="1">
    <citation type="submission" date="2018-12" db="EMBL/GenBank/DDBJ databases">
        <title>Amycolatopsis eburnea sp. nov. actinomycete associate with arbuscular mycorrhiza fungal spore.</title>
        <authorList>
            <person name="Lumyong S."/>
            <person name="Chaiya L."/>
        </authorList>
    </citation>
    <scope>NUCLEOTIDE SEQUENCE [LARGE SCALE GENOMIC DNA]</scope>
    <source>
        <strain evidence="10 11">GLM-1</strain>
    </source>
</reference>
<dbReference type="GO" id="GO:0004794">
    <property type="term" value="F:threonine deaminase activity"/>
    <property type="evidence" value="ECO:0007669"/>
    <property type="project" value="UniProtKB-EC"/>
</dbReference>
<comment type="function">
    <text evidence="7">Catalyzes the anaerobic formation of alpha-ketobutyrate and ammonia from threonine in a two-step reaction. The first step involved a dehydration of threonine and a production of enamine intermediates (aminocrotonate), which tautomerizes to its imine form (iminobutyrate). Both intermediates are unstable and short-lived. The second step is the nonenzymatic hydrolysis of the enamine/imine intermediates to form 2-ketobutyrate and free ammonia. In the low water environment of the cell, the second step is accelerated by RidA.</text>
</comment>
<gene>
    <name evidence="10" type="ORF">EIY87_13705</name>
</gene>
<dbReference type="FunFam" id="3.40.50.1100:FF:000007">
    <property type="entry name" value="L-threonine dehydratase catabolic TdcB"/>
    <property type="match status" value="1"/>
</dbReference>
<evidence type="ECO:0000256" key="5">
    <source>
        <dbReference type="ARBA" id="ARBA00022898"/>
    </source>
</evidence>
<dbReference type="SUPFAM" id="SSF53686">
    <property type="entry name" value="Tryptophan synthase beta subunit-like PLP-dependent enzymes"/>
    <property type="match status" value="1"/>
</dbReference>
<evidence type="ECO:0000256" key="7">
    <source>
        <dbReference type="ARBA" id="ARBA00025527"/>
    </source>
</evidence>
<dbReference type="InterPro" id="IPR001926">
    <property type="entry name" value="TrpB-like_PALP"/>
</dbReference>
<name>A0A3R9ERF4_9PSEU</name>
<protein>
    <recommendedName>
        <fullName evidence="4">threonine ammonia-lyase</fullName>
        <ecNumber evidence="4">4.3.1.19</ecNumber>
    </recommendedName>
    <alternativeName>
        <fullName evidence="8">Threonine deaminase</fullName>
    </alternativeName>
</protein>
<keyword evidence="11" id="KW-1185">Reference proteome</keyword>
<accession>A0A3R9ERF4</accession>
<dbReference type="FunFam" id="3.40.50.1100:FF:000005">
    <property type="entry name" value="Threonine dehydratase catabolic"/>
    <property type="match status" value="1"/>
</dbReference>
<dbReference type="InterPro" id="IPR036052">
    <property type="entry name" value="TrpB-like_PALP_sf"/>
</dbReference>
<sequence length="316" mass="33148">MELVTISDIEAAAKRVEGVAVRTPLLLQTWDPRGTLWLKPESLQPIGAFKVRGAFNAIGSLDDAARERGVIAYSSGNHAQAVAYAAQRYGVPAVIVVPDVAPRIKVEATRAYGAEVIEVPIGEHEAKARELAAERGLTLVPPFDDAAIIAGQGTAGLEIAEELPEVDVVLVPISGGGLAAGVGTAIKARCPRARVIGVEPALAADAADSLRRGELVRWPQADRARTIADGLRSQPSELTFAHLREVVDAMVTVTEDEIREAVRVLARQARLVAEPSGAVTTAAYLFHAEELPAGKTVALVSGGNADPAMFAEILAG</sequence>
<dbReference type="CDD" id="cd01562">
    <property type="entry name" value="Thr-dehyd"/>
    <property type="match status" value="1"/>
</dbReference>
<dbReference type="EMBL" id="RSEC01000036">
    <property type="protein sequence ID" value="RSD19361.1"/>
    <property type="molecule type" value="Genomic_DNA"/>
</dbReference>
<evidence type="ECO:0000313" key="10">
    <source>
        <dbReference type="EMBL" id="RSD19361.1"/>
    </source>
</evidence>
<dbReference type="PANTHER" id="PTHR43050:SF1">
    <property type="entry name" value="SERINE RACEMASE"/>
    <property type="match status" value="1"/>
</dbReference>
<dbReference type="GO" id="GO:0005524">
    <property type="term" value="F:ATP binding"/>
    <property type="evidence" value="ECO:0007669"/>
    <property type="project" value="TreeGrafter"/>
</dbReference>
<comment type="similarity">
    <text evidence="3">Belongs to the serine/threonine dehydratase family.</text>
</comment>
<dbReference type="EC" id="4.3.1.19" evidence="4"/>
<evidence type="ECO:0000256" key="1">
    <source>
        <dbReference type="ARBA" id="ARBA00001274"/>
    </source>
</evidence>
<dbReference type="Gene3D" id="3.40.50.1100">
    <property type="match status" value="2"/>
</dbReference>
<dbReference type="AlphaFoldDB" id="A0A3R9ERF4"/>
<dbReference type="GO" id="GO:0030378">
    <property type="term" value="F:serine racemase activity"/>
    <property type="evidence" value="ECO:0007669"/>
    <property type="project" value="TreeGrafter"/>
</dbReference>
<dbReference type="GO" id="GO:0030170">
    <property type="term" value="F:pyridoxal phosphate binding"/>
    <property type="evidence" value="ECO:0007669"/>
    <property type="project" value="TreeGrafter"/>
</dbReference>
<comment type="cofactor">
    <cofactor evidence="2">
        <name>pyridoxal 5'-phosphate</name>
        <dbReference type="ChEBI" id="CHEBI:597326"/>
    </cofactor>
</comment>
<keyword evidence="6" id="KW-0456">Lyase</keyword>
<evidence type="ECO:0000313" key="11">
    <source>
        <dbReference type="Proteomes" id="UP000267081"/>
    </source>
</evidence>